<evidence type="ECO:0000259" key="1">
    <source>
        <dbReference type="Pfam" id="PF08450"/>
    </source>
</evidence>
<dbReference type="RefSeq" id="WP_359882738.1">
    <property type="nucleotide sequence ID" value="NZ_JBEYHT010000056.1"/>
</dbReference>
<keyword evidence="3" id="KW-1185">Reference proteome</keyword>
<reference evidence="2 3" key="1">
    <citation type="journal article" date="2016" name="Genome Announc.">
        <title>Complete Genome Sequence of Thiostrepton-Producing Streptomyces laurentii ATCC 31255.</title>
        <authorList>
            <person name="Doi K."/>
            <person name="Fujino Y."/>
            <person name="Nagayoshi Y."/>
            <person name="Ohshima T."/>
            <person name="Ogata S."/>
        </authorList>
    </citation>
    <scope>NUCLEOTIDE SEQUENCE [LARGE SCALE GENOMIC DNA]</scope>
    <source>
        <strain evidence="2 3">ATCC 31255</strain>
    </source>
</reference>
<dbReference type="AlphaFoldDB" id="A0A160P7T2"/>
<proteinExistence type="predicted"/>
<dbReference type="Proteomes" id="UP000217676">
    <property type="component" value="Chromosome"/>
</dbReference>
<dbReference type="InterPro" id="IPR013658">
    <property type="entry name" value="SGL"/>
</dbReference>
<evidence type="ECO:0000313" key="2">
    <source>
        <dbReference type="EMBL" id="BAU86903.1"/>
    </source>
</evidence>
<dbReference type="EMBL" id="AP017424">
    <property type="protein sequence ID" value="BAU86903.1"/>
    <property type="molecule type" value="Genomic_DNA"/>
</dbReference>
<dbReference type="Gene3D" id="2.120.10.30">
    <property type="entry name" value="TolB, C-terminal domain"/>
    <property type="match status" value="1"/>
</dbReference>
<gene>
    <name evidence="2" type="ORF">SLA_6034</name>
</gene>
<dbReference type="Pfam" id="PF08450">
    <property type="entry name" value="SGL"/>
    <property type="match status" value="1"/>
</dbReference>
<dbReference type="SUPFAM" id="SSF63829">
    <property type="entry name" value="Calcium-dependent phosphotriesterase"/>
    <property type="match status" value="1"/>
</dbReference>
<accession>A0A160P7T2</accession>
<name>A0A160P7T2_STRLU</name>
<feature type="domain" description="SMP-30/Gluconolactonase/LRE-like region" evidence="1">
    <location>
        <begin position="4"/>
        <end position="67"/>
    </location>
</feature>
<dbReference type="InterPro" id="IPR011042">
    <property type="entry name" value="6-blade_b-propeller_TolB-like"/>
</dbReference>
<dbReference type="KEGG" id="slau:SLA_6034"/>
<sequence length="77" mass="8418">MARVLDRTTGATDLCAAIEQNTPENRANDAKTDSRGWAWVGTMAYDKQPRNAALYRVDDVRVVRVADAAPSKVPSGR</sequence>
<protein>
    <submittedName>
        <fullName evidence="2">Gluconolactonase protein</fullName>
    </submittedName>
</protein>
<evidence type="ECO:0000313" key="3">
    <source>
        <dbReference type="Proteomes" id="UP000217676"/>
    </source>
</evidence>
<organism evidence="2 3">
    <name type="scientific">Streptomyces laurentii</name>
    <dbReference type="NCBI Taxonomy" id="39478"/>
    <lineage>
        <taxon>Bacteria</taxon>
        <taxon>Bacillati</taxon>
        <taxon>Actinomycetota</taxon>
        <taxon>Actinomycetes</taxon>
        <taxon>Kitasatosporales</taxon>
        <taxon>Streptomycetaceae</taxon>
        <taxon>Streptomyces</taxon>
    </lineage>
</organism>